<dbReference type="CDD" id="cd19501">
    <property type="entry name" value="RecA-like_FtsH"/>
    <property type="match status" value="1"/>
</dbReference>
<evidence type="ECO:0000256" key="13">
    <source>
        <dbReference type="ARBA" id="ARBA00023049"/>
    </source>
</evidence>
<dbReference type="SUPFAM" id="SSF140990">
    <property type="entry name" value="FtsH protease domain-like"/>
    <property type="match status" value="1"/>
</dbReference>
<evidence type="ECO:0000256" key="15">
    <source>
        <dbReference type="ARBA" id="ARBA00061570"/>
    </source>
</evidence>
<keyword evidence="10" id="KW-0862">Zinc</keyword>
<comment type="cofactor">
    <cofactor evidence="1">
        <name>Zn(2+)</name>
        <dbReference type="ChEBI" id="CHEBI:29105"/>
    </cofactor>
</comment>
<dbReference type="EC" id="3.4.24.-" evidence="19"/>
<reference evidence="19 20" key="1">
    <citation type="submission" date="2014-08" db="EMBL/GenBank/DDBJ databases">
        <authorList>
            <person name="Moulin Lionel"/>
        </authorList>
    </citation>
    <scope>NUCLEOTIDE SEQUENCE [LARGE SCALE GENOMIC DNA]</scope>
</reference>
<evidence type="ECO:0000259" key="18">
    <source>
        <dbReference type="SMART" id="SM00382"/>
    </source>
</evidence>
<feature type="transmembrane region" description="Helical" evidence="17">
    <location>
        <begin position="100"/>
        <end position="121"/>
    </location>
</feature>
<comment type="similarity">
    <text evidence="3">In the C-terminal section; belongs to the peptidase M41 family.</text>
</comment>
<dbReference type="InterPro" id="IPR000642">
    <property type="entry name" value="Peptidase_M41"/>
</dbReference>
<dbReference type="InterPro" id="IPR027417">
    <property type="entry name" value="P-loop_NTPase"/>
</dbReference>
<accession>A0A090G407</accession>
<dbReference type="GO" id="GO:0004222">
    <property type="term" value="F:metalloendopeptidase activity"/>
    <property type="evidence" value="ECO:0007669"/>
    <property type="project" value="InterPro"/>
</dbReference>
<dbReference type="InterPro" id="IPR003960">
    <property type="entry name" value="ATPase_AAA_CS"/>
</dbReference>
<dbReference type="GO" id="GO:0005886">
    <property type="term" value="C:plasma membrane"/>
    <property type="evidence" value="ECO:0007669"/>
    <property type="project" value="TreeGrafter"/>
</dbReference>
<gene>
    <name evidence="19" type="ORF">MPL3365_230081</name>
</gene>
<feature type="transmembrane region" description="Helical" evidence="17">
    <location>
        <begin position="7"/>
        <end position="28"/>
    </location>
</feature>
<keyword evidence="7" id="KW-0479">Metal-binding</keyword>
<evidence type="ECO:0000256" key="2">
    <source>
        <dbReference type="ARBA" id="ARBA00004370"/>
    </source>
</evidence>
<evidence type="ECO:0000256" key="8">
    <source>
        <dbReference type="ARBA" id="ARBA00022741"/>
    </source>
</evidence>
<evidence type="ECO:0000256" key="5">
    <source>
        <dbReference type="ARBA" id="ARBA00022670"/>
    </source>
</evidence>
<dbReference type="FunFam" id="3.40.50.300:FF:000001">
    <property type="entry name" value="ATP-dependent zinc metalloprotease FtsH"/>
    <property type="match status" value="1"/>
</dbReference>
<keyword evidence="9 19" id="KW-0378">Hydrolase</keyword>
<organism evidence="19 20">
    <name type="scientific">Mesorhizobium plurifarium</name>
    <dbReference type="NCBI Taxonomy" id="69974"/>
    <lineage>
        <taxon>Bacteria</taxon>
        <taxon>Pseudomonadati</taxon>
        <taxon>Pseudomonadota</taxon>
        <taxon>Alphaproteobacteria</taxon>
        <taxon>Hyphomicrobiales</taxon>
        <taxon>Phyllobacteriaceae</taxon>
        <taxon>Mesorhizobium</taxon>
    </lineage>
</organism>
<name>A0A090G407_MESPL</name>
<dbReference type="EMBL" id="CCNE01000016">
    <property type="protein sequence ID" value="CDX56176.1"/>
    <property type="molecule type" value="Genomic_DNA"/>
</dbReference>
<evidence type="ECO:0000256" key="14">
    <source>
        <dbReference type="ARBA" id="ARBA00023136"/>
    </source>
</evidence>
<dbReference type="Pfam" id="PF17862">
    <property type="entry name" value="AAA_lid_3"/>
    <property type="match status" value="1"/>
</dbReference>
<keyword evidence="14 17" id="KW-0472">Membrane</keyword>
<dbReference type="GO" id="GO:0004176">
    <property type="term" value="F:ATP-dependent peptidase activity"/>
    <property type="evidence" value="ECO:0007669"/>
    <property type="project" value="InterPro"/>
</dbReference>
<dbReference type="NCBIfam" id="TIGR01241">
    <property type="entry name" value="FtsH_fam"/>
    <property type="match status" value="1"/>
</dbReference>
<evidence type="ECO:0000256" key="4">
    <source>
        <dbReference type="ARBA" id="ARBA00022475"/>
    </source>
</evidence>
<evidence type="ECO:0000313" key="19">
    <source>
        <dbReference type="EMBL" id="CDX56176.1"/>
    </source>
</evidence>
<dbReference type="SUPFAM" id="SSF52540">
    <property type="entry name" value="P-loop containing nucleoside triphosphate hydrolases"/>
    <property type="match status" value="1"/>
</dbReference>
<keyword evidence="12 17" id="KW-1133">Transmembrane helix</keyword>
<evidence type="ECO:0000256" key="11">
    <source>
        <dbReference type="ARBA" id="ARBA00022840"/>
    </source>
</evidence>
<dbReference type="Gene3D" id="1.20.58.760">
    <property type="entry name" value="Peptidase M41"/>
    <property type="match status" value="1"/>
</dbReference>
<dbReference type="Gene3D" id="1.10.8.60">
    <property type="match status" value="1"/>
</dbReference>
<comment type="similarity">
    <text evidence="16">Belongs to the AAA ATPase family.</text>
</comment>
<dbReference type="GO" id="GO:0005524">
    <property type="term" value="F:ATP binding"/>
    <property type="evidence" value="ECO:0007669"/>
    <property type="project" value="UniProtKB-KW"/>
</dbReference>
<dbReference type="Pfam" id="PF06480">
    <property type="entry name" value="FtsH_ext"/>
    <property type="match status" value="1"/>
</dbReference>
<dbReference type="Gene3D" id="3.40.50.300">
    <property type="entry name" value="P-loop containing nucleotide triphosphate hydrolases"/>
    <property type="match status" value="1"/>
</dbReference>
<dbReference type="InterPro" id="IPR005936">
    <property type="entry name" value="FtsH"/>
</dbReference>
<dbReference type="AlphaFoldDB" id="A0A090G407"/>
<dbReference type="PANTHER" id="PTHR23076:SF97">
    <property type="entry name" value="ATP-DEPENDENT ZINC METALLOPROTEASE YME1L1"/>
    <property type="match status" value="1"/>
</dbReference>
<keyword evidence="5 19" id="KW-0645">Protease</keyword>
<keyword evidence="6 17" id="KW-0812">Transmembrane</keyword>
<feature type="domain" description="AAA+ ATPase" evidence="18">
    <location>
        <begin position="187"/>
        <end position="327"/>
    </location>
</feature>
<dbReference type="InterPro" id="IPR011546">
    <property type="entry name" value="Pept_M41_FtsH_extracell"/>
</dbReference>
<dbReference type="PROSITE" id="PS00674">
    <property type="entry name" value="AAA"/>
    <property type="match status" value="1"/>
</dbReference>
<protein>
    <submittedName>
        <fullName evidence="19">Protease, ATP-dependent zinc-metallo</fullName>
        <ecNumber evidence="19">3.4.24.-</ecNumber>
    </submittedName>
</protein>
<comment type="similarity">
    <text evidence="15">In the central section; belongs to the AAA ATPase family.</text>
</comment>
<evidence type="ECO:0000313" key="20">
    <source>
        <dbReference type="Proteomes" id="UP000046122"/>
    </source>
</evidence>
<dbReference type="InterPro" id="IPR041569">
    <property type="entry name" value="AAA_lid_3"/>
</dbReference>
<dbReference type="FunFam" id="1.10.8.60:FF:000001">
    <property type="entry name" value="ATP-dependent zinc metalloprotease FtsH"/>
    <property type="match status" value="1"/>
</dbReference>
<evidence type="ECO:0000256" key="1">
    <source>
        <dbReference type="ARBA" id="ARBA00001947"/>
    </source>
</evidence>
<evidence type="ECO:0000256" key="6">
    <source>
        <dbReference type="ARBA" id="ARBA00022692"/>
    </source>
</evidence>
<evidence type="ECO:0000256" key="10">
    <source>
        <dbReference type="ARBA" id="ARBA00022833"/>
    </source>
</evidence>
<dbReference type="GO" id="GO:0030163">
    <property type="term" value="P:protein catabolic process"/>
    <property type="evidence" value="ECO:0007669"/>
    <property type="project" value="TreeGrafter"/>
</dbReference>
<evidence type="ECO:0000256" key="7">
    <source>
        <dbReference type="ARBA" id="ARBA00022723"/>
    </source>
</evidence>
<dbReference type="GO" id="GO:0016887">
    <property type="term" value="F:ATP hydrolysis activity"/>
    <property type="evidence" value="ECO:0007669"/>
    <property type="project" value="InterPro"/>
</dbReference>
<evidence type="ECO:0000256" key="17">
    <source>
        <dbReference type="SAM" id="Phobius"/>
    </source>
</evidence>
<dbReference type="SMART" id="SM00382">
    <property type="entry name" value="AAA"/>
    <property type="match status" value="1"/>
</dbReference>
<dbReference type="InterPro" id="IPR003959">
    <property type="entry name" value="ATPase_AAA_core"/>
</dbReference>
<dbReference type="Pfam" id="PF00004">
    <property type="entry name" value="AAA"/>
    <property type="match status" value="1"/>
</dbReference>
<keyword evidence="13" id="KW-0482">Metalloprotease</keyword>
<keyword evidence="8 16" id="KW-0547">Nucleotide-binding</keyword>
<dbReference type="InterPro" id="IPR003593">
    <property type="entry name" value="AAA+_ATPase"/>
</dbReference>
<dbReference type="Gene3D" id="3.30.720.210">
    <property type="match status" value="1"/>
</dbReference>
<dbReference type="GO" id="GO:0006508">
    <property type="term" value="P:proteolysis"/>
    <property type="evidence" value="ECO:0007669"/>
    <property type="project" value="UniProtKB-KW"/>
</dbReference>
<sequence length="494" mass="54091">MDRKHSFNIGYAILALVLFGFFQLWLGWRDVTQLSYSDVMRLVGEGKVVSVTLTETTIQGQFKEPQDGKSLFIAARVDPTSAEAFEKAGVKVSGGTDSNWLTTLLSWILPALLFFGLWMFLFRGFAERQGMGGLINIGKSKAKVYVERQTGVTFDDVAGVDEAKLELQEIVSFLKDKDKYGRLGARIPKGTLLVGPPGTGKTLMARAVAGEAGVPFFSISGSEFVEMFVGVGAARVRDLFEQARLAAPCIIFIDELDALGRARSPFAGYGGADEKEQTLNQLLSELDGFDPRIGIVLLAATNRPEILDPALTRAGRFDRQVVIDRPDRKGREAILKVHARSVAIAPGVDIGEVAGITPGFTGADLANLVNEAAIFATRRNADKVTMDDFTNAVERIVAGSERRSRLLNPSERERVAYHEMGHALAAAALLKTDPVHKVSIIPRSIGALGYTMQRPTDDRFLITEGELKERMVYWPAGQRRISSMARFRPGRPTI</sequence>
<keyword evidence="11 16" id="KW-0067">ATP-binding</keyword>
<evidence type="ECO:0000256" key="3">
    <source>
        <dbReference type="ARBA" id="ARBA00010044"/>
    </source>
</evidence>
<dbReference type="GO" id="GO:0008270">
    <property type="term" value="F:zinc ion binding"/>
    <property type="evidence" value="ECO:0007669"/>
    <property type="project" value="InterPro"/>
</dbReference>
<proteinExistence type="inferred from homology"/>
<dbReference type="PANTHER" id="PTHR23076">
    <property type="entry name" value="METALLOPROTEASE M41 FTSH"/>
    <property type="match status" value="1"/>
</dbReference>
<keyword evidence="4" id="KW-1003">Cell membrane</keyword>
<dbReference type="Proteomes" id="UP000046122">
    <property type="component" value="Unassembled WGS sequence"/>
</dbReference>
<evidence type="ECO:0000256" key="9">
    <source>
        <dbReference type="ARBA" id="ARBA00022801"/>
    </source>
</evidence>
<evidence type="ECO:0000256" key="16">
    <source>
        <dbReference type="RuleBase" id="RU003651"/>
    </source>
</evidence>
<dbReference type="InterPro" id="IPR037219">
    <property type="entry name" value="Peptidase_M41-like"/>
</dbReference>
<comment type="subcellular location">
    <subcellularLocation>
        <location evidence="2">Membrane</location>
    </subcellularLocation>
</comment>
<evidence type="ECO:0000256" key="12">
    <source>
        <dbReference type="ARBA" id="ARBA00022989"/>
    </source>
</evidence>
<dbReference type="Pfam" id="PF01434">
    <property type="entry name" value="Peptidase_M41"/>
    <property type="match status" value="1"/>
</dbReference>